<protein>
    <submittedName>
        <fullName evidence="2">ADP-ribosylation factor-like protein 13A</fullName>
    </submittedName>
</protein>
<evidence type="ECO:0000313" key="1">
    <source>
        <dbReference type="Proteomes" id="UP000694863"/>
    </source>
</evidence>
<reference evidence="2" key="1">
    <citation type="submission" date="2025-08" db="UniProtKB">
        <authorList>
            <consortium name="RefSeq"/>
        </authorList>
    </citation>
    <scope>IDENTIFICATION</scope>
</reference>
<organism evidence="1 2">
    <name type="scientific">Echinops telfairi</name>
    <name type="common">Lesser hedgehog tenrec</name>
    <dbReference type="NCBI Taxonomy" id="9371"/>
    <lineage>
        <taxon>Eukaryota</taxon>
        <taxon>Metazoa</taxon>
        <taxon>Chordata</taxon>
        <taxon>Craniata</taxon>
        <taxon>Vertebrata</taxon>
        <taxon>Euteleostomi</taxon>
        <taxon>Mammalia</taxon>
        <taxon>Eutheria</taxon>
        <taxon>Afrotheria</taxon>
        <taxon>Tenrecidae</taxon>
        <taxon>Tenrecinae</taxon>
        <taxon>Echinops</taxon>
    </lineage>
</organism>
<gene>
    <name evidence="2" type="primary">ARL13A</name>
</gene>
<dbReference type="RefSeq" id="XP_045146506.1">
    <property type="nucleotide sequence ID" value="XM_045290571.1"/>
</dbReference>
<sequence>MLRLLTSCWSQEKNTEESRRSVTLIIIGLENSGKSVLSDALQRLLPTRMEKYMQSDLTTLLLNDCNVYVYDLNGDPKSRELWPNYYAQAHGIVFVLDSSDLERMHEVKIILPSVLSDPRVAGKPILLLANKQDKTGALLTEDIAKHLLLERLVKETKSMCRVESCSAIINFQTAYHQSIIEGVRWLLATIGDKYEELCTRQQQYEVGISSTLSNRICKGFRRLTGRRYFSRFYTRLKVSKNKRLDFSHHSGEVKPLKPILQKEGLRIRPKKNISVTFALDEPVEEEECSVGSKDQNATGLHCSQKDNCIPAAYIDDYLFEDPIEGKIMDPWEIEGLLLDNSCDDSLSICDF</sequence>
<accession>A0AC55D450</accession>
<dbReference type="Proteomes" id="UP000694863">
    <property type="component" value="Unplaced"/>
</dbReference>
<evidence type="ECO:0000313" key="2">
    <source>
        <dbReference type="RefSeq" id="XP_045146506.1"/>
    </source>
</evidence>
<name>A0AC55D450_ECHTE</name>
<proteinExistence type="predicted"/>
<keyword evidence="1" id="KW-1185">Reference proteome</keyword>